<organism evidence="2 3">
    <name type="scientific">Araneus ventricosus</name>
    <name type="common">Orbweaver spider</name>
    <name type="synonym">Epeira ventricosa</name>
    <dbReference type="NCBI Taxonomy" id="182803"/>
    <lineage>
        <taxon>Eukaryota</taxon>
        <taxon>Metazoa</taxon>
        <taxon>Ecdysozoa</taxon>
        <taxon>Arthropoda</taxon>
        <taxon>Chelicerata</taxon>
        <taxon>Arachnida</taxon>
        <taxon>Araneae</taxon>
        <taxon>Araneomorphae</taxon>
        <taxon>Entelegynae</taxon>
        <taxon>Araneoidea</taxon>
        <taxon>Araneidae</taxon>
        <taxon>Araneus</taxon>
    </lineage>
</organism>
<dbReference type="AlphaFoldDB" id="A0A4Y2GAT0"/>
<reference evidence="2 3" key="1">
    <citation type="journal article" date="2019" name="Sci. Rep.">
        <title>Orb-weaving spider Araneus ventricosus genome elucidates the spidroin gene catalogue.</title>
        <authorList>
            <person name="Kono N."/>
            <person name="Nakamura H."/>
            <person name="Ohtoshi R."/>
            <person name="Moran D.A.P."/>
            <person name="Shinohara A."/>
            <person name="Yoshida Y."/>
            <person name="Fujiwara M."/>
            <person name="Mori M."/>
            <person name="Tomita M."/>
            <person name="Arakawa K."/>
        </authorList>
    </citation>
    <scope>NUCLEOTIDE SEQUENCE [LARGE SCALE GENOMIC DNA]</scope>
</reference>
<evidence type="ECO:0000313" key="2">
    <source>
        <dbReference type="EMBL" id="GBM49708.1"/>
    </source>
</evidence>
<comment type="caution">
    <text evidence="2">The sequence shown here is derived from an EMBL/GenBank/DDBJ whole genome shotgun (WGS) entry which is preliminary data.</text>
</comment>
<keyword evidence="3" id="KW-1185">Reference proteome</keyword>
<dbReference type="Proteomes" id="UP000499080">
    <property type="component" value="Unassembled WGS sequence"/>
</dbReference>
<name>A0A4Y2GAT0_ARAVE</name>
<evidence type="ECO:0000256" key="1">
    <source>
        <dbReference type="SAM" id="MobiDB-lite"/>
    </source>
</evidence>
<proteinExistence type="predicted"/>
<dbReference type="EMBL" id="BGPR01001268">
    <property type="protein sequence ID" value="GBM49708.1"/>
    <property type="molecule type" value="Genomic_DNA"/>
</dbReference>
<gene>
    <name evidence="2" type="ORF">AVEN_274362_1</name>
</gene>
<feature type="compositionally biased region" description="Basic and acidic residues" evidence="1">
    <location>
        <begin position="71"/>
        <end position="86"/>
    </location>
</feature>
<sequence length="86" mass="9956">MSVASEKESFSIKIEFFNLFCLALVMKIERHPMPPYLMPLQQPNRLDGHRAGYENRMPPHAPCLVPLRHPNRLDEHGTGYEDKTLP</sequence>
<feature type="region of interest" description="Disordered" evidence="1">
    <location>
        <begin position="64"/>
        <end position="86"/>
    </location>
</feature>
<protein>
    <submittedName>
        <fullName evidence="2">Uncharacterized protein</fullName>
    </submittedName>
</protein>
<evidence type="ECO:0000313" key="3">
    <source>
        <dbReference type="Proteomes" id="UP000499080"/>
    </source>
</evidence>
<accession>A0A4Y2GAT0</accession>